<comment type="caution">
    <text evidence="5">The sequence shown here is derived from an EMBL/GenBank/DDBJ whole genome shotgun (WGS) entry which is preliminary data.</text>
</comment>
<proteinExistence type="predicted"/>
<feature type="region of interest" description="Disordered" evidence="2">
    <location>
        <begin position="1499"/>
        <end position="1524"/>
    </location>
</feature>
<evidence type="ECO:0000256" key="1">
    <source>
        <dbReference type="ARBA" id="ARBA00022737"/>
    </source>
</evidence>
<dbReference type="InterPro" id="IPR050708">
    <property type="entry name" value="T6SS_VgrG/RHS"/>
</dbReference>
<feature type="signal peptide" evidence="3">
    <location>
        <begin position="1"/>
        <end position="23"/>
    </location>
</feature>
<accession>A0ABQ4EXS3</accession>
<protein>
    <submittedName>
        <fullName evidence="5">Type IV secretion protein Rhs</fullName>
    </submittedName>
</protein>
<evidence type="ECO:0000259" key="4">
    <source>
        <dbReference type="Pfam" id="PF25023"/>
    </source>
</evidence>
<dbReference type="EMBL" id="BONX01000045">
    <property type="protein sequence ID" value="GIG99460.1"/>
    <property type="molecule type" value="Genomic_DNA"/>
</dbReference>
<dbReference type="NCBIfam" id="TIGR01643">
    <property type="entry name" value="YD_repeat_2x"/>
    <property type="match status" value="3"/>
</dbReference>
<organism evidence="5 6">
    <name type="scientific">Plantactinospora mayteni</name>
    <dbReference type="NCBI Taxonomy" id="566021"/>
    <lineage>
        <taxon>Bacteria</taxon>
        <taxon>Bacillati</taxon>
        <taxon>Actinomycetota</taxon>
        <taxon>Actinomycetes</taxon>
        <taxon>Micromonosporales</taxon>
        <taxon>Micromonosporaceae</taxon>
        <taxon>Plantactinospora</taxon>
    </lineage>
</organism>
<dbReference type="InterPro" id="IPR031325">
    <property type="entry name" value="RHS_repeat"/>
</dbReference>
<feature type="region of interest" description="Disordered" evidence="2">
    <location>
        <begin position="1809"/>
        <end position="1829"/>
    </location>
</feature>
<evidence type="ECO:0000256" key="3">
    <source>
        <dbReference type="SAM" id="SignalP"/>
    </source>
</evidence>
<dbReference type="InterPro" id="IPR056823">
    <property type="entry name" value="TEN-like_YD-shell"/>
</dbReference>
<keyword evidence="3" id="KW-0732">Signal</keyword>
<dbReference type="Gene3D" id="2.180.10.10">
    <property type="entry name" value="RHS repeat-associated core"/>
    <property type="match status" value="2"/>
</dbReference>
<dbReference type="PANTHER" id="PTHR32305">
    <property type="match status" value="1"/>
</dbReference>
<dbReference type="RefSeq" id="WP_203860839.1">
    <property type="nucleotide sequence ID" value="NZ_BAAAZQ010000014.1"/>
</dbReference>
<feature type="compositionally biased region" description="Basic and acidic residues" evidence="2">
    <location>
        <begin position="98"/>
        <end position="107"/>
    </location>
</feature>
<dbReference type="Pfam" id="PF05593">
    <property type="entry name" value="RHS_repeat"/>
    <property type="match status" value="2"/>
</dbReference>
<dbReference type="Pfam" id="PF25023">
    <property type="entry name" value="TEN_YD-shell"/>
    <property type="match status" value="1"/>
</dbReference>
<feature type="chain" id="PRO_5047165670" evidence="3">
    <location>
        <begin position="24"/>
        <end position="2071"/>
    </location>
</feature>
<feature type="domain" description="Teneurin-like YD-shell" evidence="4">
    <location>
        <begin position="1571"/>
        <end position="1814"/>
    </location>
</feature>
<feature type="region of interest" description="Disordered" evidence="2">
    <location>
        <begin position="1600"/>
        <end position="1625"/>
    </location>
</feature>
<dbReference type="PANTHER" id="PTHR32305:SF17">
    <property type="entry name" value="TRNA NUCLEASE WAPA"/>
    <property type="match status" value="1"/>
</dbReference>
<dbReference type="InterPro" id="IPR022385">
    <property type="entry name" value="Rhs_assc_core"/>
</dbReference>
<dbReference type="InterPro" id="IPR006530">
    <property type="entry name" value="YD"/>
</dbReference>
<dbReference type="Proteomes" id="UP000621500">
    <property type="component" value="Unassembled WGS sequence"/>
</dbReference>
<gene>
    <name evidence="5" type="ORF">Pma05_60330</name>
</gene>
<evidence type="ECO:0000313" key="5">
    <source>
        <dbReference type="EMBL" id="GIG99460.1"/>
    </source>
</evidence>
<dbReference type="NCBIfam" id="TIGR03696">
    <property type="entry name" value="Rhs_assc_core"/>
    <property type="match status" value="1"/>
</dbReference>
<keyword evidence="1" id="KW-0677">Repeat</keyword>
<keyword evidence="6" id="KW-1185">Reference proteome</keyword>
<evidence type="ECO:0000313" key="6">
    <source>
        <dbReference type="Proteomes" id="UP000621500"/>
    </source>
</evidence>
<sequence length="2071" mass="221243">MASIRVMVAALVAAVAAPLVVPAGSVASAARPPADERSGAAARPAVERMGSVPVTAVPVRSAGTDPATLADSREPVPVRWPAAGAAEVSRPTPPSGRSAEREPRRAQAGDLPVRVGTPASGTAPERVRVEVLDQAAARAIGLTGVLLRLRRADGVTAAGRATVEVDYSGFAAAAGGSFGSRLRLLRLPDCAAPADPAPGTTGCAGAAVPVPGRNEVAARRLVAEVELPGTSDAVYAVAAAPEGSTGSFAATKLAPSATWQVGLQSGDFSWNYPLQAPKVPGPTPELAITYSASSVDGRAGSSNNQPSWVGEGFDLSTGYIERSYRTCKDDTGGSVNATDLCWVSDNATAALPGVGGALVRDDATGGWRAQNDSGWKVEKLTGANNGDDDGEHWRLTSPDGTQYYFGLNRPTGWASGRPETNSTQTVPVFGNHPGEPCRTSSAATSWCQQAYRWNLDYVVDRNGDAISYWYQRETNNYGRYNGSPYFGETTPYVRAAHLSRIDYGQRDGTVYSTTPGARVNLTAADRCRTAGSTCTSASGNWSNWPDVPWDQQCQSSCTYYWTPTFWTSKRLGSVSTQARIDGTLRDVDSWTLRQSYPDPYPADEPWGEENDASRSLWLNGITRTGSSGGTTALPEVTFTGVSMKNRHNGNADFPSLYKWRVARINTETGGQIQISYSAAQCGAEPYIVPDQNVSRCYPNGRLPSPYAGPDVFYKYVVSQVAEVDLVGGAPTRLTQYEYVGGAAWHYDDSEATPTNRRDWNHWRGYQKVRVRTGNASAGVQGLTEHLFLRGMDDDRLSGGGRRDVRVTDSTGAQVEDHPRLSGFTRETTVHDGVGGPMVTSTINDPYLTAPLATRARTGNDPLQAYQLDIAVIRKRAALAGGGTRLAEEHRSFDAQGRIRQVNDLGDVADSTDDRCTQTTYATSPDRHLTNLPSRLLKLSRSCDSIPRYPADLISDERLYYDGAATTGTIPAAGHATRHDKTASWGASGQAFVTNVRASYDSHGRAVETLDSGGNRSTTTFTPASGGPVTQLVRTNPLGHTETTVLDPARAQPVAQVDAAGRRTDASYDALGRLTCVWEPGRPRTSCATATRRYAYQVSTGGPSVVSTATLRGDGGYTTSYLLLDGLLRERQTQDPSPSGGRIVTDVLYDSQGRVARKNAPYYHSSPPAGTLASAADEAVPAATTYGYDGASRPTVEALRSYGVEQWRSTTTYAGDRVSVDPPDGETATTRILDVEGKMVELRQYSGGAPTGAYDATRYTYTRAGQLSSVTDPAGNVWRYGYDLRGRKTSTEDPDAGTTNYVYDEDDRLVSTTDGRGQTVAYDYDDAGRKIGAYAGSLDGSRLASWSYDTAPGGVGLPATSTRYLDGHAYTTEVLGYDQAGRPTGTAVTIPAVENGLAGRYQNRLTYNDAGQVGTVRMPFVEGRTTLGGLPDETLTLGYTPLGLSSTLTGLAGYVTGSRYTELSEPLEQTFGAAGAQVWQTFGYDPATRRVVRAQVTRESASQPSVADRRYDYDPAGNLRSVTDTPAGGAADTQCFRYDHLRRLVTAWTPTGGCAAAPSTSALGGPAPYWHDYSYDAAGNRLSEVRHAAGGDSAASYGYPAAGTAQPHTVRTVTRTGPGGPGTDSYSYDAAGNTTARPGQALTWDAEGHLATVTAGSAVTSFVYDADGNRLLRRDPGGTTLYLDGMELRADSGTGAVTGTRSYRFGGETVAVRTPAGLTWVATDLHGTADLAIDAASLAVTVRRHLPFGAPRGATPTWPDERGFVGGQRDASTGLTHLGAREYDPAIGRFISADPVTDVEDPQQLQGYAYAENNPTSFSDPDGRKTKKEQQKQLQAELKKLMKQAFRDPDALYDILTKLVDLLKKDPYSKEVRTELNKIASIINAEVDDIYKELGASSLSSQAKKGLQARIQTLANFITSLGELVQTVLGKEFATWRARQNAGVTLAARGEAAAAGASCSQVNGGLWVCGGAKWTFKDREYTHGNIFLTKRPTKDALKDKLLLAHEVRHATQWALFGPIWFAALYDKMDKLSKRAFQVFGPRKLGGQQCTDPGACYNPFEMDANLFGGGYYK</sequence>
<feature type="compositionally biased region" description="Low complexity" evidence="2">
    <location>
        <begin position="1600"/>
        <end position="1615"/>
    </location>
</feature>
<feature type="compositionally biased region" description="Basic and acidic residues" evidence="2">
    <location>
        <begin position="1820"/>
        <end position="1829"/>
    </location>
</feature>
<evidence type="ECO:0000256" key="2">
    <source>
        <dbReference type="SAM" id="MobiDB-lite"/>
    </source>
</evidence>
<name>A0ABQ4EXS3_9ACTN</name>
<feature type="region of interest" description="Disordered" evidence="2">
    <location>
        <begin position="26"/>
        <end position="121"/>
    </location>
</feature>
<reference evidence="5 6" key="1">
    <citation type="submission" date="2021-01" db="EMBL/GenBank/DDBJ databases">
        <title>Whole genome shotgun sequence of Plantactinospora mayteni NBRC 109088.</title>
        <authorList>
            <person name="Komaki H."/>
            <person name="Tamura T."/>
        </authorList>
    </citation>
    <scope>NUCLEOTIDE SEQUENCE [LARGE SCALE GENOMIC DNA]</scope>
    <source>
        <strain evidence="5 6">NBRC 109088</strain>
    </source>
</reference>